<dbReference type="GeneID" id="60063229"/>
<protein>
    <recommendedName>
        <fullName evidence="1">Glycosyl transferase family 1 domain-containing protein</fullName>
    </recommendedName>
</protein>
<dbReference type="RefSeq" id="WP_005937190.1">
    <property type="nucleotide sequence ID" value="NZ_KB890335.1"/>
</dbReference>
<organism evidence="2 3">
    <name type="scientific">Phocaeicola massiliensis B84634 = Timone 84634 = DSM 17679 = JCM 13223</name>
    <dbReference type="NCBI Taxonomy" id="1121098"/>
    <lineage>
        <taxon>Bacteria</taxon>
        <taxon>Pseudomonadati</taxon>
        <taxon>Bacteroidota</taxon>
        <taxon>Bacteroidia</taxon>
        <taxon>Bacteroidales</taxon>
        <taxon>Bacteroidaceae</taxon>
        <taxon>Phocaeicola</taxon>
    </lineage>
</organism>
<dbReference type="SUPFAM" id="SSF53756">
    <property type="entry name" value="UDP-Glycosyltransferase/glycogen phosphorylase"/>
    <property type="match status" value="1"/>
</dbReference>
<dbReference type="HOGENOM" id="CLU_009583_0_0_10"/>
<dbReference type="PATRIC" id="fig|1121098.3.peg.740"/>
<dbReference type="PANTHER" id="PTHR12526:SF630">
    <property type="entry name" value="GLYCOSYLTRANSFERASE"/>
    <property type="match status" value="1"/>
</dbReference>
<gene>
    <name evidence="2" type="ORF">HMPREF1534_00723</name>
</gene>
<evidence type="ECO:0000313" key="3">
    <source>
        <dbReference type="Proteomes" id="UP000017831"/>
    </source>
</evidence>
<proteinExistence type="predicted"/>
<keyword evidence="3" id="KW-1185">Reference proteome</keyword>
<dbReference type="Pfam" id="PF00534">
    <property type="entry name" value="Glycos_transf_1"/>
    <property type="match status" value="1"/>
</dbReference>
<dbReference type="STRING" id="1121098.HMPREF1534_00723"/>
<sequence length="390" mass="44711">MKIVYVYDAIARIGGVEKILADKMNYFADVCAYDIYLITAAQGNHPFSFPISARVKHIDLNARFHLQYQYKAPLRWWMKWRLDCDFERKIKKQIAQIDPDIIIATTYYKADVVCRLECRAKKIIESHCVKSHTGINDGIKRSKPIQLLYDYLLKKSFLTIEEKSDAIVSLTEGDSKEWNADCKRKFVIPNSIPEIPPATSPRTAQRAISAGRLTKEKAFHRMIAAWMKVYRIHPEWQLDIYGEGEEKKVLLHTIKALGLEGVVRIHPFSTDLEQEFLDSSMFLLSSLYEGFGLVLIEAMACGLPCIAFDCPYGPGEIIHHNKDGVLLPDFDKLSTDAHELWTMAWSVNKLISNPSLREKLGNAARENAKRFLPDKVMTKWIDLFNQLAAR</sequence>
<name>U6RMD2_9BACT</name>
<reference evidence="2 3" key="1">
    <citation type="submission" date="2013-04" db="EMBL/GenBank/DDBJ databases">
        <title>The Genome Sequence of Bacteroides massiliensis DSM 17679.</title>
        <authorList>
            <consortium name="The Broad Institute Genomics Platform"/>
            <person name="Earl A."/>
            <person name="Ward D."/>
            <person name="Feldgarden M."/>
            <person name="Gevers D."/>
            <person name="Martens E."/>
            <person name="Fenner L."/>
            <person name="Roux V."/>
            <person name="Mallet M.N."/>
            <person name="Raoult D."/>
            <person name="Walker B."/>
            <person name="Young S."/>
            <person name="Zeng Q."/>
            <person name="Gargeya S."/>
            <person name="Fitzgerald M."/>
            <person name="Haas B."/>
            <person name="Abouelleil A."/>
            <person name="Allen A.W."/>
            <person name="Alvarado L."/>
            <person name="Arachchi H.M."/>
            <person name="Berlin A.M."/>
            <person name="Chapman S.B."/>
            <person name="Gainer-Dewar J."/>
            <person name="Goldberg J."/>
            <person name="Griggs A."/>
            <person name="Gujja S."/>
            <person name="Hansen M."/>
            <person name="Howarth C."/>
            <person name="Imamovic A."/>
            <person name="Ireland A."/>
            <person name="Larimer J."/>
            <person name="McCowan C."/>
            <person name="Murphy C."/>
            <person name="Pearson M."/>
            <person name="Poon T.W."/>
            <person name="Priest M."/>
            <person name="Roberts A."/>
            <person name="Saif S."/>
            <person name="Shea T."/>
            <person name="Sisk P."/>
            <person name="Sykes S."/>
            <person name="Wortman J."/>
            <person name="Nusbaum C."/>
            <person name="Birren B."/>
        </authorList>
    </citation>
    <scope>NUCLEOTIDE SEQUENCE [LARGE SCALE GENOMIC DNA]</scope>
    <source>
        <strain evidence="3">B84634 / Timone 84634 / DSM 17679 / JCM 13223</strain>
    </source>
</reference>
<dbReference type="EMBL" id="AQHY01000008">
    <property type="protein sequence ID" value="EOA57660.1"/>
    <property type="molecule type" value="Genomic_DNA"/>
</dbReference>
<dbReference type="OrthoDB" id="9811239at2"/>
<dbReference type="InterPro" id="IPR001296">
    <property type="entry name" value="Glyco_trans_1"/>
</dbReference>
<dbReference type="eggNOG" id="COG0438">
    <property type="taxonomic scope" value="Bacteria"/>
</dbReference>
<dbReference type="GO" id="GO:0016757">
    <property type="term" value="F:glycosyltransferase activity"/>
    <property type="evidence" value="ECO:0007669"/>
    <property type="project" value="InterPro"/>
</dbReference>
<dbReference type="PANTHER" id="PTHR12526">
    <property type="entry name" value="GLYCOSYLTRANSFERASE"/>
    <property type="match status" value="1"/>
</dbReference>
<dbReference type="Gene3D" id="3.40.50.2000">
    <property type="entry name" value="Glycogen Phosphorylase B"/>
    <property type="match status" value="2"/>
</dbReference>
<accession>U6RMD2</accession>
<dbReference type="CDD" id="cd03820">
    <property type="entry name" value="GT4_AmsD-like"/>
    <property type="match status" value="1"/>
</dbReference>
<dbReference type="Proteomes" id="UP000017831">
    <property type="component" value="Unassembled WGS sequence"/>
</dbReference>
<feature type="domain" description="Glycosyl transferase family 1" evidence="1">
    <location>
        <begin position="202"/>
        <end position="366"/>
    </location>
</feature>
<evidence type="ECO:0000313" key="2">
    <source>
        <dbReference type="EMBL" id="EOA57660.1"/>
    </source>
</evidence>
<evidence type="ECO:0000259" key="1">
    <source>
        <dbReference type="Pfam" id="PF00534"/>
    </source>
</evidence>
<dbReference type="AlphaFoldDB" id="U6RMD2"/>
<comment type="caution">
    <text evidence="2">The sequence shown here is derived from an EMBL/GenBank/DDBJ whole genome shotgun (WGS) entry which is preliminary data.</text>
</comment>